<evidence type="ECO:0000259" key="2">
    <source>
        <dbReference type="Pfam" id="PF14403"/>
    </source>
</evidence>
<dbReference type="HOGENOM" id="CLU_013951_0_0_5"/>
<dbReference type="RefSeq" id="WP_012177534.1">
    <property type="nucleotide sequence ID" value="NC_009952.1"/>
</dbReference>
<dbReference type="Proteomes" id="UP000006833">
    <property type="component" value="Chromosome"/>
</dbReference>
<dbReference type="Pfam" id="PF04168">
    <property type="entry name" value="Alpha-E"/>
    <property type="match status" value="1"/>
</dbReference>
<proteinExistence type="predicted"/>
<evidence type="ECO:0000313" key="4">
    <source>
        <dbReference type="Proteomes" id="UP000006833"/>
    </source>
</evidence>
<dbReference type="eggNOG" id="COG2308">
    <property type="taxonomic scope" value="Bacteria"/>
</dbReference>
<feature type="domain" description="Circularly permuted ATP-grasp type 2" evidence="2">
    <location>
        <begin position="95"/>
        <end position="474"/>
    </location>
</feature>
<accession>A8LRF1</accession>
<dbReference type="OrthoDB" id="9804079at2"/>
<feature type="domain" description="DUF403" evidence="1">
    <location>
        <begin position="523"/>
        <end position="803"/>
    </location>
</feature>
<gene>
    <name evidence="3" type="ordered locus">Dshi_0856</name>
</gene>
<evidence type="ECO:0000313" key="3">
    <source>
        <dbReference type="EMBL" id="ABV92601.1"/>
    </source>
</evidence>
<organism evidence="3 4">
    <name type="scientific">Dinoroseobacter shibae (strain DSM 16493 / NCIMB 14021 / DFL 12)</name>
    <dbReference type="NCBI Taxonomy" id="398580"/>
    <lineage>
        <taxon>Bacteria</taxon>
        <taxon>Pseudomonadati</taxon>
        <taxon>Pseudomonadota</taxon>
        <taxon>Alphaproteobacteria</taxon>
        <taxon>Rhodobacterales</taxon>
        <taxon>Roseobacteraceae</taxon>
        <taxon>Dinoroseobacter</taxon>
    </lineage>
</organism>
<dbReference type="EMBL" id="CP000830">
    <property type="protein sequence ID" value="ABV92601.1"/>
    <property type="molecule type" value="Genomic_DNA"/>
</dbReference>
<dbReference type="Pfam" id="PF14403">
    <property type="entry name" value="CP_ATPgrasp_2"/>
    <property type="match status" value="1"/>
</dbReference>
<reference evidence="4" key="1">
    <citation type="journal article" date="2010" name="ISME J.">
        <title>The complete genome sequence of the algal symbiont Dinoroseobacter shibae: a hitchhiker's guide to life in the sea.</title>
        <authorList>
            <person name="Wagner-Dobler I."/>
            <person name="Ballhausen B."/>
            <person name="Berger M."/>
            <person name="Brinkhoff T."/>
            <person name="Buchholz I."/>
            <person name="Bunk B."/>
            <person name="Cypionka H."/>
            <person name="Daniel R."/>
            <person name="Drepper T."/>
            <person name="Gerdts G."/>
            <person name="Hahnke S."/>
            <person name="Han C."/>
            <person name="Jahn D."/>
            <person name="Kalhoefer D."/>
            <person name="Kiss H."/>
            <person name="Klenk H.P."/>
            <person name="Kyrpides N."/>
            <person name="Liebl W."/>
            <person name="Liesegang H."/>
            <person name="Meincke L."/>
            <person name="Pati A."/>
            <person name="Petersen J."/>
            <person name="Piekarski T."/>
            <person name="Pommerenke C."/>
            <person name="Pradella S."/>
            <person name="Pukall R."/>
            <person name="Rabus R."/>
            <person name="Stackebrandt E."/>
            <person name="Thole S."/>
            <person name="Thompson L."/>
            <person name="Tielen P."/>
            <person name="Tomasch J."/>
            <person name="von Jan M."/>
            <person name="Wanphrut N."/>
            <person name="Wichels A."/>
            <person name="Zech H."/>
            <person name="Simon M."/>
        </authorList>
    </citation>
    <scope>NUCLEOTIDE SEQUENCE [LARGE SCALE GENOMIC DNA]</scope>
    <source>
        <strain evidence="4">DSM 16493 / NCIMB 14021 / DFL 12</strain>
    </source>
</reference>
<dbReference type="Gene3D" id="3.40.50.11290">
    <property type="match status" value="1"/>
</dbReference>
<keyword evidence="4" id="KW-1185">Reference proteome</keyword>
<dbReference type="SUPFAM" id="SSF56059">
    <property type="entry name" value="Glutathione synthetase ATP-binding domain-like"/>
    <property type="match status" value="1"/>
</dbReference>
<evidence type="ECO:0000259" key="1">
    <source>
        <dbReference type="Pfam" id="PF04168"/>
    </source>
</evidence>
<dbReference type="eggNOG" id="COG2307">
    <property type="taxonomic scope" value="Bacteria"/>
</dbReference>
<dbReference type="InterPro" id="IPR051680">
    <property type="entry name" value="ATP-dep_Glu-Cys_Ligase-2"/>
</dbReference>
<dbReference type="AlphaFoldDB" id="A8LRF1"/>
<name>A8LRF1_DINSH</name>
<dbReference type="InterPro" id="IPR025841">
    <property type="entry name" value="CP_ATPgrasp_2"/>
</dbReference>
<dbReference type="InterPro" id="IPR007296">
    <property type="entry name" value="DUF403"/>
</dbReference>
<dbReference type="STRING" id="398580.Dshi_0856"/>
<sequence>MPDPLTAPAGDPGPFGGLLGSYVPQPGVADELFDATGAIRPVWRPFLEHLGRIDAEGVAMRFDRGTQYLRDAGVYYRKYGAEAASERDWPLSPIPVLLSQEEWTEIAAGLIARADLLEQVVADLYGENRLLAEGHLPAELIAQNPAWLRPMVGVKPASGHFLNFIAFEVGRAPSGQWWVLGDRTDAPSGAGFALENRIATSRTFPNFYARANVHRLAGFFQAFRDTLVGQRQDRDEPLALLTPGQMNDVYFEHAYLARYLGMLLVEGEDLTVDQGQLKVRSVNGLRPISVLWRRLDAEFCDPLELNEASTLGTAGFVDVVRRGGVSCVNALGAGVLETRAMLAFLPKISRALTGAPLALPNIATWWCGQAAERAHVLAHRDKMMISSAYATRLPYDDPGGTSAPEDYSAEGSARVAKLLEDRGGDLVGQEIVTLSTTPVWKDGKLAPRPMSLRIFLARTATGWRVMPGGYARVASRNNASAIAMQAGGSVSDVWVVSDSPVPRPSLMPAPSGDPGGLNSAYSLPSRAADNLFWLGRYIERAEGAMRAYRAYYGLISAGVEPDADLPDFILRAFLNSTGRDPVALSEGFQSALEAAVDCAARIRDQVSVDGMLALKDLLKASRKLRANPIAVEEAAAAVGILLRKLTGFSGLVHENMYRSAGWRFMSAGMSVERASTMCAILARVLDPDAPDGALDLALELGDSTMAHRARFLRSVSPDSLRQILALDPDNPRAVGYHLGRLKSHIDALPQTRRSPGLSPVARAALQVHTDLAVQVPDTLTPDRLRTLQRQIWTLSDLLAATYLT</sequence>
<dbReference type="PANTHER" id="PTHR34595:SF2">
    <property type="entry name" value="BLR2978 PROTEIN"/>
    <property type="match status" value="1"/>
</dbReference>
<dbReference type="PANTHER" id="PTHR34595">
    <property type="entry name" value="BLR5612 PROTEIN"/>
    <property type="match status" value="1"/>
</dbReference>
<dbReference type="KEGG" id="dsh:Dshi_0856"/>
<protein>
    <submittedName>
        <fullName evidence="3">Uncharacterized protein</fullName>
    </submittedName>
</protein>